<organism evidence="2 3">
    <name type="scientific">Anisodus acutangulus</name>
    <dbReference type="NCBI Taxonomy" id="402998"/>
    <lineage>
        <taxon>Eukaryota</taxon>
        <taxon>Viridiplantae</taxon>
        <taxon>Streptophyta</taxon>
        <taxon>Embryophyta</taxon>
        <taxon>Tracheophyta</taxon>
        <taxon>Spermatophyta</taxon>
        <taxon>Magnoliopsida</taxon>
        <taxon>eudicotyledons</taxon>
        <taxon>Gunneridae</taxon>
        <taxon>Pentapetalae</taxon>
        <taxon>asterids</taxon>
        <taxon>lamiids</taxon>
        <taxon>Solanales</taxon>
        <taxon>Solanaceae</taxon>
        <taxon>Solanoideae</taxon>
        <taxon>Hyoscyameae</taxon>
        <taxon>Anisodus</taxon>
    </lineage>
</organism>
<protein>
    <submittedName>
        <fullName evidence="2">Uncharacterized protein</fullName>
    </submittedName>
</protein>
<dbReference type="EMBL" id="JAJAGQ010000011">
    <property type="protein sequence ID" value="KAJ8550226.1"/>
    <property type="molecule type" value="Genomic_DNA"/>
</dbReference>
<gene>
    <name evidence="2" type="ORF">K7X08_035712</name>
</gene>
<evidence type="ECO:0000256" key="1">
    <source>
        <dbReference type="SAM" id="MobiDB-lite"/>
    </source>
</evidence>
<feature type="region of interest" description="Disordered" evidence="1">
    <location>
        <begin position="256"/>
        <end position="287"/>
    </location>
</feature>
<feature type="compositionally biased region" description="Polar residues" evidence="1">
    <location>
        <begin position="266"/>
        <end position="287"/>
    </location>
</feature>
<accession>A0A9Q1M6J3</accession>
<keyword evidence="3" id="KW-1185">Reference proteome</keyword>
<name>A0A9Q1M6J3_9SOLA</name>
<dbReference type="Proteomes" id="UP001152561">
    <property type="component" value="Unassembled WGS sequence"/>
</dbReference>
<sequence>MQTVTLRTLDMQLSLGEGDSVNNDVVDVEGVKKGVVVENVKVGKELVAATVVQETVHVSAEPAIMNKGGGKPLNVHSPVYTPGKKAKSPTITKQWVDKSFSKHVGNLVQTPFDMVVTMNHECEDVPSTTFVTVNEIFEKAADFVEVFRSDVGLKSSAIVVENSNGDNVQRIEEAKVDTIEDNGTKVLAKGTNVHNMDNTASGEQEAIQESNPTNLQVALTNSEEQNIDLDEESIAHNFNYAARDGDLSPTQVAKAMGKTRKKSPKDTTASQHTRVQTKMNTISKSNM</sequence>
<reference evidence="3" key="1">
    <citation type="journal article" date="2023" name="Proc. Natl. Acad. Sci. U.S.A.">
        <title>Genomic and structural basis for evolution of tropane alkaloid biosynthesis.</title>
        <authorList>
            <person name="Wanga Y.-J."/>
            <person name="Taina T."/>
            <person name="Yua J.-Y."/>
            <person name="Lia J."/>
            <person name="Xua B."/>
            <person name="Chenc J."/>
            <person name="D'Auriad J.C."/>
            <person name="Huanga J.-P."/>
            <person name="Huanga S.-X."/>
        </authorList>
    </citation>
    <scope>NUCLEOTIDE SEQUENCE [LARGE SCALE GENOMIC DNA]</scope>
    <source>
        <strain evidence="3">cv. KIB-2019</strain>
    </source>
</reference>
<dbReference type="AlphaFoldDB" id="A0A9Q1M6J3"/>
<comment type="caution">
    <text evidence="2">The sequence shown here is derived from an EMBL/GenBank/DDBJ whole genome shotgun (WGS) entry which is preliminary data.</text>
</comment>
<evidence type="ECO:0000313" key="3">
    <source>
        <dbReference type="Proteomes" id="UP001152561"/>
    </source>
</evidence>
<evidence type="ECO:0000313" key="2">
    <source>
        <dbReference type="EMBL" id="KAJ8550226.1"/>
    </source>
</evidence>
<proteinExistence type="predicted"/>